<feature type="compositionally biased region" description="Polar residues" evidence="1">
    <location>
        <begin position="1"/>
        <end position="17"/>
    </location>
</feature>
<keyword evidence="3" id="KW-1185">Reference proteome</keyword>
<feature type="compositionally biased region" description="Polar residues" evidence="1">
    <location>
        <begin position="107"/>
        <end position="127"/>
    </location>
</feature>
<feature type="compositionally biased region" description="Basic and acidic residues" evidence="1">
    <location>
        <begin position="273"/>
        <end position="289"/>
    </location>
</feature>
<gene>
    <name evidence="2" type="ORF">EYC80_007659</name>
</gene>
<feature type="region of interest" description="Disordered" evidence="1">
    <location>
        <begin position="744"/>
        <end position="807"/>
    </location>
</feature>
<protein>
    <submittedName>
        <fullName evidence="2">Uncharacterized protein</fullName>
    </submittedName>
</protein>
<feature type="region of interest" description="Disordered" evidence="1">
    <location>
        <begin position="638"/>
        <end position="671"/>
    </location>
</feature>
<feature type="region of interest" description="Disordered" evidence="1">
    <location>
        <begin position="820"/>
        <end position="912"/>
    </location>
</feature>
<organism evidence="2 3">
    <name type="scientific">Monilinia laxa</name>
    <name type="common">Brown rot fungus</name>
    <name type="synonym">Sclerotinia laxa</name>
    <dbReference type="NCBI Taxonomy" id="61186"/>
    <lineage>
        <taxon>Eukaryota</taxon>
        <taxon>Fungi</taxon>
        <taxon>Dikarya</taxon>
        <taxon>Ascomycota</taxon>
        <taxon>Pezizomycotina</taxon>
        <taxon>Leotiomycetes</taxon>
        <taxon>Helotiales</taxon>
        <taxon>Sclerotiniaceae</taxon>
        <taxon>Monilinia</taxon>
    </lineage>
</organism>
<feature type="compositionally biased region" description="Basic and acidic residues" evidence="1">
    <location>
        <begin position="824"/>
        <end position="835"/>
    </location>
</feature>
<feature type="compositionally biased region" description="Basic residues" evidence="1">
    <location>
        <begin position="662"/>
        <end position="671"/>
    </location>
</feature>
<proteinExistence type="predicted"/>
<feature type="compositionally biased region" description="Polar residues" evidence="1">
    <location>
        <begin position="25"/>
        <end position="35"/>
    </location>
</feature>
<feature type="region of interest" description="Disordered" evidence="1">
    <location>
        <begin position="261"/>
        <end position="299"/>
    </location>
</feature>
<feature type="region of interest" description="Disordered" evidence="1">
    <location>
        <begin position="382"/>
        <end position="412"/>
    </location>
</feature>
<feature type="compositionally biased region" description="Low complexity" evidence="1">
    <location>
        <begin position="95"/>
        <end position="105"/>
    </location>
</feature>
<feature type="region of interest" description="Disordered" evidence="1">
    <location>
        <begin position="1"/>
        <end position="203"/>
    </location>
</feature>
<feature type="region of interest" description="Disordered" evidence="1">
    <location>
        <begin position="684"/>
        <end position="711"/>
    </location>
</feature>
<name>A0A5N6JWN8_MONLA</name>
<feature type="compositionally biased region" description="Polar residues" evidence="1">
    <location>
        <begin position="67"/>
        <end position="85"/>
    </location>
</feature>
<dbReference type="EMBL" id="VIGI01000012">
    <property type="protein sequence ID" value="KAB8293335.1"/>
    <property type="molecule type" value="Genomic_DNA"/>
</dbReference>
<feature type="region of interest" description="Disordered" evidence="1">
    <location>
        <begin position="314"/>
        <end position="354"/>
    </location>
</feature>
<evidence type="ECO:0000313" key="3">
    <source>
        <dbReference type="Proteomes" id="UP000326757"/>
    </source>
</evidence>
<dbReference type="Proteomes" id="UP000326757">
    <property type="component" value="Unassembled WGS sequence"/>
</dbReference>
<accession>A0A5N6JWN8</accession>
<feature type="compositionally biased region" description="Basic and acidic residues" evidence="1">
    <location>
        <begin position="314"/>
        <end position="340"/>
    </location>
</feature>
<dbReference type="AlphaFoldDB" id="A0A5N6JWN8"/>
<reference evidence="2 3" key="1">
    <citation type="submission" date="2019-06" db="EMBL/GenBank/DDBJ databases">
        <title>Genome Sequence of the Brown Rot Fungal Pathogen Monilinia laxa.</title>
        <authorList>
            <person name="De Miccolis Angelini R.M."/>
            <person name="Landi L."/>
            <person name="Abate D."/>
            <person name="Pollastro S."/>
            <person name="Romanazzi G."/>
            <person name="Faretra F."/>
        </authorList>
    </citation>
    <scope>NUCLEOTIDE SEQUENCE [LARGE SCALE GENOMIC DNA]</scope>
    <source>
        <strain evidence="2 3">Mlax316</strain>
    </source>
</reference>
<evidence type="ECO:0000256" key="1">
    <source>
        <dbReference type="SAM" id="MobiDB-lite"/>
    </source>
</evidence>
<evidence type="ECO:0000313" key="2">
    <source>
        <dbReference type="EMBL" id="KAB8293335.1"/>
    </source>
</evidence>
<dbReference type="OrthoDB" id="3552116at2759"/>
<comment type="caution">
    <text evidence="2">The sequence shown here is derived from an EMBL/GenBank/DDBJ whole genome shotgun (WGS) entry which is preliminary data.</text>
</comment>
<sequence>MAPSNSPRPSTQSSVSKKTLDATPAQVQTNMSTDAPTARRNGGSIRGKIANMVSRIFGNKKVGMPESSRSGNGEPSAFRSSQSPPSVTPLAPNDISSSISQKKIIPATSSKRMTRTQTAVAGNSNAEPPSKKSKKGRNTAQSKDISEEDRAKYMAQSNPAAFMIPRPLSKGPRPPRPIAHHLGVEVGKPARPEPEPKPLPLSWHRRHNELRAIEMAGEEAAERAAEKAMPSFVIGIVDDADEGIGGSGSSFVPEEVKYVEEEMDEGDVPFVSQEKENGKNFGKSPKENNEDFQSPDLPAISTTKLLRVRFVKKMDKGKGKAVESDTEDPSTKESDTKEPAEVPDINLRTGSLPQISDDYNGIGEPTWASSSTDFSWLPFITPDTENGPDEPTVPSGRKTKRSPVPVPMNPLAKPLKKLSPNQDVIDECLHNRTRVVVGTPQPEALKLVFKTGKEDSAKPGVMLHLSTVTYQYEKLEVDWNCAKFVKGLNKWRSQILLRLLGNKSEPRLKWTHGEMEALCSIVESHLTSPEVRGSWAKIDWELVAATYNDQFEGSISKPGKAIVVDRVAPVRSSDGVRNQMLHFTDPRATNLVKAAKSKNKAAGLVSSSAGSSNTKPAWPANVPLKKIVIVHGSRTAHLTLKRRRESNEDSDEDDKNECPPNKKNKLITSARRRGGILMNEYNPNFSYVDDSPPSGDAHGRHFPDDSPFQIARNNKGEATRAIKAMANAQHLLNRGEMQANIAVDPVPDQHPAVNKNRSNKGRENGDEEVKSSPRKVKLGKRLARNSRAPSTGQQDHHPHSNAPSRAPIAAMTPLASTSNLKKRLRDEEQAESGDHDEQELPLSKKAKKDSRLPSMNIRGPNILPAAALEPQVTNRSINDGPRRSLNGRINGRAKKSKDKAHLPTLDDYLAED</sequence>
<feature type="compositionally biased region" description="Basic and acidic residues" evidence="1">
    <location>
        <begin position="760"/>
        <end position="771"/>
    </location>
</feature>
<feature type="compositionally biased region" description="Basic residues" evidence="1">
    <location>
        <begin position="772"/>
        <end position="784"/>
    </location>
</feature>